<organism evidence="1 2">
    <name type="scientific">Stephanodiscus triporus</name>
    <dbReference type="NCBI Taxonomy" id="2934178"/>
    <lineage>
        <taxon>Eukaryota</taxon>
        <taxon>Sar</taxon>
        <taxon>Stramenopiles</taxon>
        <taxon>Ochrophyta</taxon>
        <taxon>Bacillariophyta</taxon>
        <taxon>Coscinodiscophyceae</taxon>
        <taxon>Thalassiosirophycidae</taxon>
        <taxon>Stephanodiscales</taxon>
        <taxon>Stephanodiscaceae</taxon>
        <taxon>Stephanodiscus</taxon>
    </lineage>
</organism>
<protein>
    <submittedName>
        <fullName evidence="1">Uncharacterized protein</fullName>
    </submittedName>
</protein>
<evidence type="ECO:0000313" key="2">
    <source>
        <dbReference type="Proteomes" id="UP001530315"/>
    </source>
</evidence>
<gene>
    <name evidence="1" type="ORF">ACHAW5_001284</name>
</gene>
<evidence type="ECO:0000313" key="1">
    <source>
        <dbReference type="EMBL" id="KAL3768143.1"/>
    </source>
</evidence>
<dbReference type="AlphaFoldDB" id="A0ABD3MYS1"/>
<dbReference type="EMBL" id="JALLAZ020001686">
    <property type="protein sequence ID" value="KAL3768143.1"/>
    <property type="molecule type" value="Genomic_DNA"/>
</dbReference>
<reference evidence="1 2" key="1">
    <citation type="submission" date="2024-10" db="EMBL/GenBank/DDBJ databases">
        <title>Updated reference genomes for cyclostephanoid diatoms.</title>
        <authorList>
            <person name="Roberts W.R."/>
            <person name="Alverson A.J."/>
        </authorList>
    </citation>
    <scope>NUCLEOTIDE SEQUENCE [LARGE SCALE GENOMIC DNA]</scope>
    <source>
        <strain evidence="1 2">AJA276-08</strain>
    </source>
</reference>
<comment type="caution">
    <text evidence="1">The sequence shown here is derived from an EMBL/GenBank/DDBJ whole genome shotgun (WGS) entry which is preliminary data.</text>
</comment>
<accession>A0ABD3MYS1</accession>
<dbReference type="Proteomes" id="UP001530315">
    <property type="component" value="Unassembled WGS sequence"/>
</dbReference>
<keyword evidence="2" id="KW-1185">Reference proteome</keyword>
<proteinExistence type="predicted"/>
<name>A0ABD3MYS1_9STRA</name>
<sequence length="190" mass="19980">MNWQHAAFASMLIVATSRPSFTHSFSATSRVVGNVRPMASVVVPTSRPPSTTTTNHRKGRRCSTVELRAGGGGGGGGSIGDSGATAALGLAGILASATMMYSESASSTGWPRPVRSLVRCCRGRYTGVVCLVRFSHSTRLYGCHIYGITGIVVLVAQVTNYGYIPNAVPVEGGMCSWIIPDVCFSSIEQF</sequence>